<dbReference type="Gene3D" id="1.10.1040.10">
    <property type="entry name" value="N-(1-d-carboxylethyl)-l-norvaline Dehydrogenase, domain 2"/>
    <property type="match status" value="1"/>
</dbReference>
<dbReference type="GO" id="GO:0050104">
    <property type="term" value="F:L-gulonate 3-dehydrogenase activity"/>
    <property type="evidence" value="ECO:0007669"/>
    <property type="project" value="TreeGrafter"/>
</dbReference>
<dbReference type="Proteomes" id="UP000253509">
    <property type="component" value="Unassembled WGS sequence"/>
</dbReference>
<evidence type="ECO:0000256" key="1">
    <source>
        <dbReference type="ARBA" id="ARBA00005086"/>
    </source>
</evidence>
<dbReference type="Pfam" id="PF00725">
    <property type="entry name" value="3HCDH"/>
    <property type="match status" value="1"/>
</dbReference>
<accession>A0A366IL11</accession>
<dbReference type="InterPro" id="IPR006180">
    <property type="entry name" value="3-OHacyl-CoA_DH_CS"/>
</dbReference>
<feature type="domain" description="3-hydroxyacyl-CoA dehydrogenase NAD binding" evidence="5">
    <location>
        <begin position="28"/>
        <end position="204"/>
    </location>
</feature>
<dbReference type="GO" id="GO:0070403">
    <property type="term" value="F:NAD+ binding"/>
    <property type="evidence" value="ECO:0007669"/>
    <property type="project" value="InterPro"/>
</dbReference>
<dbReference type="InterPro" id="IPR008927">
    <property type="entry name" value="6-PGluconate_DH-like_C_sf"/>
</dbReference>
<evidence type="ECO:0000256" key="3">
    <source>
        <dbReference type="ARBA" id="ARBA00023002"/>
    </source>
</evidence>
<dbReference type="SUPFAM" id="SSF51735">
    <property type="entry name" value="NAD(P)-binding Rossmann-fold domains"/>
    <property type="match status" value="1"/>
</dbReference>
<dbReference type="PANTHER" id="PTHR48075:SF1">
    <property type="entry name" value="LAMBDA-CRYSTALLIN HOMOLOG"/>
    <property type="match status" value="1"/>
</dbReference>
<dbReference type="InterPro" id="IPR006176">
    <property type="entry name" value="3-OHacyl-CoA_DH_NAD-bd"/>
</dbReference>
<evidence type="ECO:0000259" key="5">
    <source>
        <dbReference type="Pfam" id="PF02737"/>
    </source>
</evidence>
<organism evidence="6 7">
    <name type="scientific">Brevibacterium celere</name>
    <dbReference type="NCBI Taxonomy" id="225845"/>
    <lineage>
        <taxon>Bacteria</taxon>
        <taxon>Bacillati</taxon>
        <taxon>Actinomycetota</taxon>
        <taxon>Actinomycetes</taxon>
        <taxon>Micrococcales</taxon>
        <taxon>Brevibacteriaceae</taxon>
        <taxon>Brevibacterium</taxon>
    </lineage>
</organism>
<name>A0A366IL11_9MICO</name>
<dbReference type="InterPro" id="IPR006108">
    <property type="entry name" value="3HC_DH_C"/>
</dbReference>
<dbReference type="SUPFAM" id="SSF48179">
    <property type="entry name" value="6-phosphogluconate dehydrogenase C-terminal domain-like"/>
    <property type="match status" value="1"/>
</dbReference>
<comment type="pathway">
    <text evidence="1">Lipid metabolism; butanoate metabolism.</text>
</comment>
<evidence type="ECO:0000313" key="6">
    <source>
        <dbReference type="EMBL" id="RBP72117.1"/>
    </source>
</evidence>
<dbReference type="PROSITE" id="PS00067">
    <property type="entry name" value="3HCDH"/>
    <property type="match status" value="1"/>
</dbReference>
<proteinExistence type="inferred from homology"/>
<dbReference type="GO" id="GO:0006631">
    <property type="term" value="P:fatty acid metabolic process"/>
    <property type="evidence" value="ECO:0007669"/>
    <property type="project" value="InterPro"/>
</dbReference>
<comment type="caution">
    <text evidence="6">The sequence shown here is derived from an EMBL/GenBank/DDBJ whole genome shotgun (WGS) entry which is preliminary data.</text>
</comment>
<reference evidence="6 7" key="1">
    <citation type="submission" date="2018-06" db="EMBL/GenBank/DDBJ databases">
        <title>Freshwater and sediment microbial communities from various areas in North America, analyzing microbe dynamics in response to fracking.</title>
        <authorList>
            <person name="Lamendella R."/>
        </authorList>
    </citation>
    <scope>NUCLEOTIDE SEQUENCE [LARGE SCALE GENOMIC DNA]</scope>
    <source>
        <strain evidence="6 7">3b_TX</strain>
    </source>
</reference>
<protein>
    <submittedName>
        <fullName evidence="6">Ketoreductase RED1</fullName>
    </submittedName>
</protein>
<dbReference type="InterPro" id="IPR036291">
    <property type="entry name" value="NAD(P)-bd_dom_sf"/>
</dbReference>
<dbReference type="PANTHER" id="PTHR48075">
    <property type="entry name" value="3-HYDROXYACYL-COA DEHYDROGENASE FAMILY PROTEIN"/>
    <property type="match status" value="1"/>
</dbReference>
<keyword evidence="3" id="KW-0560">Oxidoreductase</keyword>
<dbReference type="AlphaFoldDB" id="A0A366IL11"/>
<evidence type="ECO:0000256" key="2">
    <source>
        <dbReference type="ARBA" id="ARBA00009463"/>
    </source>
</evidence>
<comment type="similarity">
    <text evidence="2">Belongs to the 3-hydroxyacyl-CoA dehydrogenase family.</text>
</comment>
<keyword evidence="7" id="KW-1185">Reference proteome</keyword>
<sequence>MTALPGEKFSSWSGRGWSRYSLDGMSLTVAVVGAGTIGRSFAWLFARSGYAVRVHDPRDDLAEVVASLQADVSADAAAEDLEADRIGVIELAETVEAAVAGARFVQESGPEDPERKTELFARIADHAPDDAVLATSSSTIPASAIAAGLPASAARRVIVGHPFNPPHLMPLVEVVPSVHTDPAVVEAAVGFYRSCGRRPVVLGREVRGFVGNRLQNALMKEAISLVGNGVITAGELDEVMRNSLGLRWSAVGLFEGMHLGGGEAGIRGFLDHIGPAFAAIDDLPADTVDIDEIVAQVEDAYGPRPSREAAEARDRIQRAVLHARSQEP</sequence>
<dbReference type="Pfam" id="PF02737">
    <property type="entry name" value="3HCDH_N"/>
    <property type="match status" value="1"/>
</dbReference>
<dbReference type="InterPro" id="IPR013328">
    <property type="entry name" value="6PGD_dom2"/>
</dbReference>
<gene>
    <name evidence="6" type="ORF">DFO65_10472</name>
</gene>
<dbReference type="Gene3D" id="3.40.50.720">
    <property type="entry name" value="NAD(P)-binding Rossmann-like Domain"/>
    <property type="match status" value="1"/>
</dbReference>
<dbReference type="EMBL" id="QNSB01000004">
    <property type="protein sequence ID" value="RBP72117.1"/>
    <property type="molecule type" value="Genomic_DNA"/>
</dbReference>
<evidence type="ECO:0000259" key="4">
    <source>
        <dbReference type="Pfam" id="PF00725"/>
    </source>
</evidence>
<evidence type="ECO:0000313" key="7">
    <source>
        <dbReference type="Proteomes" id="UP000253509"/>
    </source>
</evidence>
<feature type="domain" description="3-hydroxyacyl-CoA dehydrogenase C-terminal" evidence="4">
    <location>
        <begin position="208"/>
        <end position="272"/>
    </location>
</feature>